<reference evidence="2" key="1">
    <citation type="submission" date="2022-09" db="EMBL/GenBank/DDBJ databases">
        <title>Aureispira anguillicida sp. nov., isolated from Leptocephalus of Japanese eel Anguilla japonica.</title>
        <authorList>
            <person name="Yuasa K."/>
            <person name="Mekata T."/>
            <person name="Ikunari K."/>
        </authorList>
    </citation>
    <scope>NUCLEOTIDE SEQUENCE</scope>
    <source>
        <strain evidence="2">EL160426</strain>
    </source>
</reference>
<dbReference type="RefSeq" id="WP_264792639.1">
    <property type="nucleotide sequence ID" value="NZ_AP026867.1"/>
</dbReference>
<feature type="chain" id="PRO_5038054208" evidence="1">
    <location>
        <begin position="21"/>
        <end position="126"/>
    </location>
</feature>
<organism evidence="2 3">
    <name type="scientific">Aureispira anguillae</name>
    <dbReference type="NCBI Taxonomy" id="2864201"/>
    <lineage>
        <taxon>Bacteria</taxon>
        <taxon>Pseudomonadati</taxon>
        <taxon>Bacteroidota</taxon>
        <taxon>Saprospiria</taxon>
        <taxon>Saprospirales</taxon>
        <taxon>Saprospiraceae</taxon>
        <taxon>Aureispira</taxon>
    </lineage>
</organism>
<accession>A0A915YE58</accession>
<keyword evidence="1" id="KW-0732">Signal</keyword>
<dbReference type="AlphaFoldDB" id="A0A915YE58"/>
<sequence>MKKSLLIAFFSLLFIIPLFAAEATITLSGGRKIVVNDPNRDCPEMRRMLDKKYGGKWELDDWDCDKDGIHYPNGGIDPNPGSDIILQIELLEGEDPIQIEAELAELIHFLTNSGENVQVQFIVVHH</sequence>
<dbReference type="Proteomes" id="UP001060919">
    <property type="component" value="Chromosome"/>
</dbReference>
<name>A0A915YE58_9BACT</name>
<evidence type="ECO:0000313" key="2">
    <source>
        <dbReference type="EMBL" id="BDS11462.1"/>
    </source>
</evidence>
<evidence type="ECO:0000313" key="3">
    <source>
        <dbReference type="Proteomes" id="UP001060919"/>
    </source>
</evidence>
<keyword evidence="3" id="KW-1185">Reference proteome</keyword>
<gene>
    <name evidence="2" type="ORF">AsAng_0021760</name>
</gene>
<protein>
    <submittedName>
        <fullName evidence="2">Uncharacterized protein</fullName>
    </submittedName>
</protein>
<proteinExistence type="predicted"/>
<feature type="signal peptide" evidence="1">
    <location>
        <begin position="1"/>
        <end position="20"/>
    </location>
</feature>
<evidence type="ECO:0000256" key="1">
    <source>
        <dbReference type="SAM" id="SignalP"/>
    </source>
</evidence>
<dbReference type="KEGG" id="aup:AsAng_0021760"/>
<dbReference type="EMBL" id="AP026867">
    <property type="protein sequence ID" value="BDS11462.1"/>
    <property type="molecule type" value="Genomic_DNA"/>
</dbReference>